<sequence>MPRRVSQGHNPWYDLLKIVALIVGLALILYMLIEDVVMLLL</sequence>
<organism evidence="2">
    <name type="scientific">Muromegalovirus muridbeta1</name>
    <dbReference type="NCBI Taxonomy" id="3050323"/>
    <lineage>
        <taxon>Viruses</taxon>
        <taxon>Duplodnaviria</taxon>
        <taxon>Heunggongvirae</taxon>
        <taxon>Peploviricota</taxon>
        <taxon>Herviviricetes</taxon>
        <taxon>Herpesvirales</taxon>
        <taxon>Orthoherpesviridae</taxon>
        <taxon>Betaherpesvirinae</taxon>
        <taxon>Muromegalovirus</taxon>
    </lineage>
</organism>
<dbReference type="EMBL" id="PP756678">
    <property type="protein sequence ID" value="XAO37089.1"/>
    <property type="molecule type" value="Genomic_DNA"/>
</dbReference>
<dbReference type="EMBL" id="PP756681">
    <property type="protein sequence ID" value="XAO37509.1"/>
    <property type="molecule type" value="Genomic_DNA"/>
</dbReference>
<proteinExistence type="predicted"/>
<reference evidence="2" key="1">
    <citation type="submission" date="2024-05" db="EMBL/GenBank/DDBJ databases">
        <title>Fine-tuning the evolutionary stability and environmental longevity of recombinant transmissible vaccines.</title>
        <authorList>
            <person name="Chan B."/>
            <person name="Nuismer S.L."/>
            <person name="Nichols J."/>
            <person name="Davison A.J."/>
            <person name="Alqirbi H."/>
            <person name="Jarvis M.A."/>
            <person name="Redwood A.J."/>
        </authorList>
    </citation>
    <scope>NUCLEOTIDE SEQUENCE</scope>
    <source>
        <strain evidence="2">K181</strain>
    </source>
</reference>
<evidence type="ECO:0000256" key="1">
    <source>
        <dbReference type="SAM" id="Phobius"/>
    </source>
</evidence>
<accession>A0AAU6W8A7</accession>
<keyword evidence="1" id="KW-0812">Transmembrane</keyword>
<keyword evidence="1" id="KW-1133">Transmembrane helix</keyword>
<keyword evidence="1" id="KW-0472">Membrane</keyword>
<dbReference type="EMBL" id="PP756680">
    <property type="protein sequence ID" value="XAO37369.1"/>
    <property type="molecule type" value="Genomic_DNA"/>
</dbReference>
<protein>
    <submittedName>
        <fullName evidence="2">Protein m42.1</fullName>
    </submittedName>
</protein>
<gene>
    <name evidence="2" type="primary">m42.1</name>
</gene>
<evidence type="ECO:0000313" key="2">
    <source>
        <dbReference type="EMBL" id="XAO37509.1"/>
    </source>
</evidence>
<feature type="transmembrane region" description="Helical" evidence="1">
    <location>
        <begin position="12"/>
        <end position="33"/>
    </location>
</feature>
<dbReference type="EMBL" id="PP756679">
    <property type="protein sequence ID" value="XAO37229.1"/>
    <property type="molecule type" value="Genomic_DNA"/>
</dbReference>
<name>A0AAU6W8A7_9BETA</name>